<name>A0A6J7KIF7_9ZZZZ</name>
<organism evidence="1">
    <name type="scientific">freshwater metagenome</name>
    <dbReference type="NCBI Taxonomy" id="449393"/>
    <lineage>
        <taxon>unclassified sequences</taxon>
        <taxon>metagenomes</taxon>
        <taxon>ecological metagenomes</taxon>
    </lineage>
</organism>
<sequence>MVRTICARVGRARPTEPAVGGFDRVHDGLVSGWFVCPGCGLQPKSRLGLLLDGQRVVAIASATPRGDVPGGQGFLFRFPPVRATAPRVLVQCPDHMDQGLEVKADPTDWRTGVLGAIETSSWPIVTGWVALIDPTDSAPELAIVGHACWPVRVTAPRPDVQAHLGDAGVGGFQFDLGATLGAGSGPPLRTALPDGTALQLMARGRVLTTAAVEDSPLGPDDPGCIAAVAGPRPGVDEQAEVNLRRRFLTTEIDPEGDWRDLLTRLGLETHSAEVEQWAAYLLHLGRSNMEVASWLAIRATQWLGANAVSPLPLTLQRASVAVSAEMPKSVLAWADSVRGVNQNSYVPVLPAPAAEVPTAVDKVLVAGLVNHRSGLGQNARNSLRALELAGIHGCVAPFFPAPGGWNPRLTGRGNSEPASEDHAVLLHLPIDQVIPSLSAQSSLLRTDRLIGYFMWETDVIPRQFYRALDLVDEIWTATDFVADSFRAVTETPVHVTGHVVDVSGVETVVREDLGIPIHAFVVHYAFDANSTVARKNPNDAIDAFQLALGDDPDSVFMLKVRNFPQVEWQARSGDPYARGLLDRLASHPKVRLVTGEWSHARTLGLIDMSDCYLSLHRAEGFGYGMAEAFLLGTPVVATRYSGVAEHLGEAGVWLIGSDLVSMEPGDYFYWEPGMVWAQPRLREAAQALIEVRNCLPEQRWVAPSESTFSLRALASVYASRLRE</sequence>
<reference evidence="1" key="1">
    <citation type="submission" date="2020-05" db="EMBL/GenBank/DDBJ databases">
        <authorList>
            <person name="Chiriac C."/>
            <person name="Salcher M."/>
            <person name="Ghai R."/>
            <person name="Kavagutti S V."/>
        </authorList>
    </citation>
    <scope>NUCLEOTIDE SEQUENCE</scope>
</reference>
<dbReference type="PANTHER" id="PTHR46656:SF3">
    <property type="entry name" value="PUTATIVE-RELATED"/>
    <property type="match status" value="1"/>
</dbReference>
<evidence type="ECO:0000313" key="1">
    <source>
        <dbReference type="EMBL" id="CAB4955427.1"/>
    </source>
</evidence>
<gene>
    <name evidence="1" type="ORF">UFOPK3772_01823</name>
</gene>
<protein>
    <submittedName>
        <fullName evidence="1">Unannotated protein</fullName>
    </submittedName>
</protein>
<dbReference type="Gene3D" id="3.40.50.2000">
    <property type="entry name" value="Glycogen Phosphorylase B"/>
    <property type="match status" value="1"/>
</dbReference>
<dbReference type="PANTHER" id="PTHR46656">
    <property type="entry name" value="PUTATIVE-RELATED"/>
    <property type="match status" value="1"/>
</dbReference>
<dbReference type="EMBL" id="CAFBNE010000058">
    <property type="protein sequence ID" value="CAB4955427.1"/>
    <property type="molecule type" value="Genomic_DNA"/>
</dbReference>
<dbReference type="SUPFAM" id="SSF53756">
    <property type="entry name" value="UDP-Glycosyltransferase/glycogen phosphorylase"/>
    <property type="match status" value="1"/>
</dbReference>
<dbReference type="AlphaFoldDB" id="A0A6J7KIF7"/>
<proteinExistence type="predicted"/>
<accession>A0A6J7KIF7</accession>